<reference evidence="3 4" key="1">
    <citation type="journal article" date="2024" name="BMC Genomics">
        <title>De novo assembly and annotation of Popillia japonica's genome with initial clues to its potential as an invasive pest.</title>
        <authorList>
            <person name="Cucini C."/>
            <person name="Boschi S."/>
            <person name="Funari R."/>
            <person name="Cardaioli E."/>
            <person name="Iannotti N."/>
            <person name="Marturano G."/>
            <person name="Paoli F."/>
            <person name="Bruttini M."/>
            <person name="Carapelli A."/>
            <person name="Frati F."/>
            <person name="Nardi F."/>
        </authorList>
    </citation>
    <scope>NUCLEOTIDE SEQUENCE [LARGE SCALE GENOMIC DNA]</scope>
    <source>
        <strain evidence="3">DMR45628</strain>
    </source>
</reference>
<dbReference type="AlphaFoldDB" id="A0AAW1LGI8"/>
<feature type="coiled-coil region" evidence="1">
    <location>
        <begin position="55"/>
        <end position="114"/>
    </location>
</feature>
<evidence type="ECO:0000313" key="3">
    <source>
        <dbReference type="EMBL" id="KAK9732090.1"/>
    </source>
</evidence>
<proteinExistence type="predicted"/>
<feature type="region of interest" description="Disordered" evidence="2">
    <location>
        <begin position="30"/>
        <end position="50"/>
    </location>
</feature>
<comment type="caution">
    <text evidence="3">The sequence shown here is derived from an EMBL/GenBank/DDBJ whole genome shotgun (WGS) entry which is preliminary data.</text>
</comment>
<sequence length="148" mass="17580">MASNQEEQVETPIRMDWREPPVEFNSEESIMQSGEGMTRSASTGRVDEQGQGNLLNLILNMMREMREENREMREENKQGFEAIHGKLFEMDHRLDRHENEITFVKTKIDMEKREIEERMNTFDGKIAVSEQRREIQEGRVVRVEYICL</sequence>
<gene>
    <name evidence="3" type="ORF">QE152_g13102</name>
</gene>
<dbReference type="EMBL" id="JASPKY010000122">
    <property type="protein sequence ID" value="KAK9732090.1"/>
    <property type="molecule type" value="Genomic_DNA"/>
</dbReference>
<dbReference type="Proteomes" id="UP001458880">
    <property type="component" value="Unassembled WGS sequence"/>
</dbReference>
<evidence type="ECO:0000256" key="1">
    <source>
        <dbReference type="SAM" id="Coils"/>
    </source>
</evidence>
<name>A0AAW1LGI8_POPJA</name>
<evidence type="ECO:0000256" key="2">
    <source>
        <dbReference type="SAM" id="MobiDB-lite"/>
    </source>
</evidence>
<keyword evidence="1" id="KW-0175">Coiled coil</keyword>
<protein>
    <submittedName>
        <fullName evidence="3">Uncharacterized protein</fullName>
    </submittedName>
</protein>
<organism evidence="3 4">
    <name type="scientific">Popillia japonica</name>
    <name type="common">Japanese beetle</name>
    <dbReference type="NCBI Taxonomy" id="7064"/>
    <lineage>
        <taxon>Eukaryota</taxon>
        <taxon>Metazoa</taxon>
        <taxon>Ecdysozoa</taxon>
        <taxon>Arthropoda</taxon>
        <taxon>Hexapoda</taxon>
        <taxon>Insecta</taxon>
        <taxon>Pterygota</taxon>
        <taxon>Neoptera</taxon>
        <taxon>Endopterygota</taxon>
        <taxon>Coleoptera</taxon>
        <taxon>Polyphaga</taxon>
        <taxon>Scarabaeiformia</taxon>
        <taxon>Scarabaeidae</taxon>
        <taxon>Rutelinae</taxon>
        <taxon>Popillia</taxon>
    </lineage>
</organism>
<accession>A0AAW1LGI8</accession>
<keyword evidence="4" id="KW-1185">Reference proteome</keyword>
<evidence type="ECO:0000313" key="4">
    <source>
        <dbReference type="Proteomes" id="UP001458880"/>
    </source>
</evidence>